<reference evidence="2" key="1">
    <citation type="journal article" date="2020" name="Stud. Mycol.">
        <title>101 Dothideomycetes genomes: a test case for predicting lifestyles and emergence of pathogens.</title>
        <authorList>
            <person name="Haridas S."/>
            <person name="Albert R."/>
            <person name="Binder M."/>
            <person name="Bloem J."/>
            <person name="Labutti K."/>
            <person name="Salamov A."/>
            <person name="Andreopoulos B."/>
            <person name="Baker S."/>
            <person name="Barry K."/>
            <person name="Bills G."/>
            <person name="Bluhm B."/>
            <person name="Cannon C."/>
            <person name="Castanera R."/>
            <person name="Culley D."/>
            <person name="Daum C."/>
            <person name="Ezra D."/>
            <person name="Gonzalez J."/>
            <person name="Henrissat B."/>
            <person name="Kuo A."/>
            <person name="Liang C."/>
            <person name="Lipzen A."/>
            <person name="Lutzoni F."/>
            <person name="Magnuson J."/>
            <person name="Mondo S."/>
            <person name="Nolan M."/>
            <person name="Ohm R."/>
            <person name="Pangilinan J."/>
            <person name="Park H.-J."/>
            <person name="Ramirez L."/>
            <person name="Alfaro M."/>
            <person name="Sun H."/>
            <person name="Tritt A."/>
            <person name="Yoshinaga Y."/>
            <person name="Zwiers L.-H."/>
            <person name="Turgeon B."/>
            <person name="Goodwin S."/>
            <person name="Spatafora J."/>
            <person name="Crous P."/>
            <person name="Grigoriev I."/>
        </authorList>
    </citation>
    <scope>NUCLEOTIDE SEQUENCE</scope>
    <source>
        <strain evidence="2">CBS 110217</strain>
    </source>
</reference>
<feature type="region of interest" description="Disordered" evidence="1">
    <location>
        <begin position="23"/>
        <end position="74"/>
    </location>
</feature>
<evidence type="ECO:0000313" key="3">
    <source>
        <dbReference type="Proteomes" id="UP000799777"/>
    </source>
</evidence>
<organism evidence="2 3">
    <name type="scientific">Setomelanomma holmii</name>
    <dbReference type="NCBI Taxonomy" id="210430"/>
    <lineage>
        <taxon>Eukaryota</taxon>
        <taxon>Fungi</taxon>
        <taxon>Dikarya</taxon>
        <taxon>Ascomycota</taxon>
        <taxon>Pezizomycotina</taxon>
        <taxon>Dothideomycetes</taxon>
        <taxon>Pleosporomycetidae</taxon>
        <taxon>Pleosporales</taxon>
        <taxon>Pleosporineae</taxon>
        <taxon>Phaeosphaeriaceae</taxon>
        <taxon>Setomelanomma</taxon>
    </lineage>
</organism>
<proteinExistence type="predicted"/>
<comment type="caution">
    <text evidence="2">The sequence shown here is derived from an EMBL/GenBank/DDBJ whole genome shotgun (WGS) entry which is preliminary data.</text>
</comment>
<name>A0A9P4LLG3_9PLEO</name>
<dbReference type="Proteomes" id="UP000799777">
    <property type="component" value="Unassembled WGS sequence"/>
</dbReference>
<evidence type="ECO:0000256" key="1">
    <source>
        <dbReference type="SAM" id="MobiDB-lite"/>
    </source>
</evidence>
<dbReference type="EMBL" id="ML978210">
    <property type="protein sequence ID" value="KAF2028637.1"/>
    <property type="molecule type" value="Genomic_DNA"/>
</dbReference>
<accession>A0A9P4LLG3</accession>
<gene>
    <name evidence="2" type="ORF">EK21DRAFT_69385</name>
</gene>
<protein>
    <submittedName>
        <fullName evidence="2">Uncharacterized protein</fullName>
    </submittedName>
</protein>
<evidence type="ECO:0000313" key="2">
    <source>
        <dbReference type="EMBL" id="KAF2028637.1"/>
    </source>
</evidence>
<keyword evidence="3" id="KW-1185">Reference proteome</keyword>
<sequence>MATSSTHRSISIIQAPTCEPRLSRGRTCSFLEPIKERRSTSGKPYTLPRKRTPAPETLDPRYGPPGSSSSVKSAPMLVRANSLSKQARSFFSRANSTTVYTNPSCDMETAKAWTMRDGAGWSDMTEEMRDVPMISQG</sequence>
<dbReference type="AlphaFoldDB" id="A0A9P4LLG3"/>
<dbReference type="OrthoDB" id="3790118at2759"/>